<gene>
    <name evidence="4" type="ORF">R3P38DRAFT_2933332</name>
</gene>
<dbReference type="EMBL" id="JAWWNJ010000026">
    <property type="protein sequence ID" value="KAK7030133.1"/>
    <property type="molecule type" value="Genomic_DNA"/>
</dbReference>
<evidence type="ECO:0000256" key="2">
    <source>
        <dbReference type="SAM" id="MobiDB-lite"/>
    </source>
</evidence>
<accession>A0AAW0BV61</accession>
<feature type="domain" description="GATA-type" evidence="3">
    <location>
        <begin position="190"/>
        <end position="222"/>
    </location>
</feature>
<proteinExistence type="predicted"/>
<comment type="caution">
    <text evidence="4">The sequence shown here is derived from an EMBL/GenBank/DDBJ whole genome shotgun (WGS) entry which is preliminary data.</text>
</comment>
<evidence type="ECO:0000256" key="1">
    <source>
        <dbReference type="PROSITE-ProRule" id="PRU00094"/>
    </source>
</evidence>
<name>A0AAW0BV61_9AGAR</name>
<dbReference type="AlphaFoldDB" id="A0AAW0BV61"/>
<keyword evidence="5" id="KW-1185">Reference proteome</keyword>
<dbReference type="SUPFAM" id="SSF57716">
    <property type="entry name" value="Glucocorticoid receptor-like (DNA-binding domain)"/>
    <property type="match status" value="1"/>
</dbReference>
<sequence length="234" mass="25561">MFNSSQFSIPLPHFGFDEGLAGPDPFNAKHAVDPAQLSPQPVTNSVSQHGYGYPHDPYSSFDEVFGAYSDECQWGRPSYTHTTSTMPASGAATDSDREANAQHTTVGSCGLSTMRNNGLVSALASEPTDARSSQVCERLIQMIAEENIDPHIVITLMLVKGYLHKSRVLNILSIHGGTCHIPSRRRRALPRGNRKCSRCGVETTTQWRHHPETRVVLCNPCGQQAYKARTAAPG</sequence>
<dbReference type="SMART" id="SM00401">
    <property type="entry name" value="ZnF_GATA"/>
    <property type="match status" value="1"/>
</dbReference>
<reference evidence="4 5" key="1">
    <citation type="journal article" date="2024" name="J Genomics">
        <title>Draft genome sequencing and assembly of Favolaschia claudopus CIRM-BRFM 2984 isolated from oak limbs.</title>
        <authorList>
            <person name="Navarro D."/>
            <person name="Drula E."/>
            <person name="Chaduli D."/>
            <person name="Cazenave R."/>
            <person name="Ahrendt S."/>
            <person name="Wang J."/>
            <person name="Lipzen A."/>
            <person name="Daum C."/>
            <person name="Barry K."/>
            <person name="Grigoriev I.V."/>
            <person name="Favel A."/>
            <person name="Rosso M.N."/>
            <person name="Martin F."/>
        </authorList>
    </citation>
    <scope>NUCLEOTIDE SEQUENCE [LARGE SCALE GENOMIC DNA]</scope>
    <source>
        <strain evidence="4 5">CIRM-BRFM 2984</strain>
    </source>
</reference>
<dbReference type="InterPro" id="IPR013088">
    <property type="entry name" value="Znf_NHR/GATA"/>
</dbReference>
<protein>
    <recommendedName>
        <fullName evidence="3">GATA-type domain-containing protein</fullName>
    </recommendedName>
</protein>
<dbReference type="Proteomes" id="UP001362999">
    <property type="component" value="Unassembled WGS sequence"/>
</dbReference>
<dbReference type="InterPro" id="IPR000679">
    <property type="entry name" value="Znf_GATA"/>
</dbReference>
<keyword evidence="1" id="KW-0479">Metal-binding</keyword>
<dbReference type="GO" id="GO:0008270">
    <property type="term" value="F:zinc ion binding"/>
    <property type="evidence" value="ECO:0007669"/>
    <property type="project" value="UniProtKB-KW"/>
</dbReference>
<keyword evidence="1" id="KW-0862">Zinc</keyword>
<dbReference type="GO" id="GO:0043565">
    <property type="term" value="F:sequence-specific DNA binding"/>
    <property type="evidence" value="ECO:0007669"/>
    <property type="project" value="InterPro"/>
</dbReference>
<dbReference type="Pfam" id="PF00320">
    <property type="entry name" value="GATA"/>
    <property type="match status" value="1"/>
</dbReference>
<keyword evidence="1" id="KW-0863">Zinc-finger</keyword>
<feature type="region of interest" description="Disordered" evidence="2">
    <location>
        <begin position="83"/>
        <end position="105"/>
    </location>
</feature>
<organism evidence="4 5">
    <name type="scientific">Favolaschia claudopus</name>
    <dbReference type="NCBI Taxonomy" id="2862362"/>
    <lineage>
        <taxon>Eukaryota</taxon>
        <taxon>Fungi</taxon>
        <taxon>Dikarya</taxon>
        <taxon>Basidiomycota</taxon>
        <taxon>Agaricomycotina</taxon>
        <taxon>Agaricomycetes</taxon>
        <taxon>Agaricomycetidae</taxon>
        <taxon>Agaricales</taxon>
        <taxon>Marasmiineae</taxon>
        <taxon>Mycenaceae</taxon>
        <taxon>Favolaschia</taxon>
    </lineage>
</organism>
<dbReference type="Gene3D" id="3.30.50.10">
    <property type="entry name" value="Erythroid Transcription Factor GATA-1, subunit A"/>
    <property type="match status" value="1"/>
</dbReference>
<dbReference type="GO" id="GO:0006355">
    <property type="term" value="P:regulation of DNA-templated transcription"/>
    <property type="evidence" value="ECO:0007669"/>
    <property type="project" value="InterPro"/>
</dbReference>
<evidence type="ECO:0000259" key="3">
    <source>
        <dbReference type="PROSITE" id="PS50114"/>
    </source>
</evidence>
<evidence type="ECO:0000313" key="5">
    <source>
        <dbReference type="Proteomes" id="UP001362999"/>
    </source>
</evidence>
<dbReference type="PROSITE" id="PS50114">
    <property type="entry name" value="GATA_ZN_FINGER_2"/>
    <property type="match status" value="1"/>
</dbReference>
<evidence type="ECO:0000313" key="4">
    <source>
        <dbReference type="EMBL" id="KAK7030133.1"/>
    </source>
</evidence>